<dbReference type="GeneID" id="40308785"/>
<feature type="region of interest" description="Disordered" evidence="1">
    <location>
        <begin position="1031"/>
        <end position="1055"/>
    </location>
</feature>
<feature type="region of interest" description="Disordered" evidence="1">
    <location>
        <begin position="1"/>
        <end position="24"/>
    </location>
</feature>
<dbReference type="RefSeq" id="XP_029221355.1">
    <property type="nucleotide sequence ID" value="XM_029362390.1"/>
</dbReference>
<feature type="region of interest" description="Disordered" evidence="1">
    <location>
        <begin position="1389"/>
        <end position="1425"/>
    </location>
</feature>
<feature type="compositionally biased region" description="Low complexity" evidence="1">
    <location>
        <begin position="572"/>
        <end position="589"/>
    </location>
</feature>
<feature type="compositionally biased region" description="Basic and acidic residues" evidence="1">
    <location>
        <begin position="2609"/>
        <end position="2619"/>
    </location>
</feature>
<keyword evidence="3" id="KW-1185">Reference proteome</keyword>
<feature type="compositionally biased region" description="Low complexity" evidence="1">
    <location>
        <begin position="1037"/>
        <end position="1049"/>
    </location>
</feature>
<reference evidence="2 3" key="1">
    <citation type="submission" date="2017-09" db="EMBL/GenBank/DDBJ databases">
        <title>Genome sequencing of Besnoitia besnoiti strain Bb-Ger1.</title>
        <authorList>
            <person name="Schares G."/>
            <person name="Venepally P."/>
            <person name="Lorenzi H.A."/>
        </authorList>
    </citation>
    <scope>NUCLEOTIDE SEQUENCE [LARGE SCALE GENOMIC DNA]</scope>
    <source>
        <strain evidence="2 3">Bb-Ger1</strain>
    </source>
</reference>
<feature type="region of interest" description="Disordered" evidence="1">
    <location>
        <begin position="2604"/>
        <end position="2651"/>
    </location>
</feature>
<feature type="compositionally biased region" description="Low complexity" evidence="1">
    <location>
        <begin position="656"/>
        <end position="681"/>
    </location>
</feature>
<feature type="compositionally biased region" description="Basic and acidic residues" evidence="1">
    <location>
        <begin position="138"/>
        <end position="150"/>
    </location>
</feature>
<protein>
    <submittedName>
        <fullName evidence="2">Uncharacterized protein</fullName>
    </submittedName>
</protein>
<feature type="compositionally biased region" description="Basic and acidic residues" evidence="1">
    <location>
        <begin position="14"/>
        <end position="24"/>
    </location>
</feature>
<dbReference type="OrthoDB" id="333033at2759"/>
<feature type="region of interest" description="Disordered" evidence="1">
    <location>
        <begin position="426"/>
        <end position="472"/>
    </location>
</feature>
<feature type="region of interest" description="Disordered" evidence="1">
    <location>
        <begin position="704"/>
        <end position="725"/>
    </location>
</feature>
<feature type="compositionally biased region" description="Basic and acidic residues" evidence="1">
    <location>
        <begin position="1775"/>
        <end position="1799"/>
    </location>
</feature>
<feature type="region of interest" description="Disordered" evidence="1">
    <location>
        <begin position="2290"/>
        <end position="2314"/>
    </location>
</feature>
<feature type="region of interest" description="Disordered" evidence="1">
    <location>
        <begin position="2764"/>
        <end position="2799"/>
    </location>
</feature>
<name>A0A2A9MMK8_BESBE</name>
<evidence type="ECO:0000313" key="2">
    <source>
        <dbReference type="EMBL" id="PFH37346.1"/>
    </source>
</evidence>
<proteinExistence type="predicted"/>
<feature type="compositionally biased region" description="Basic and acidic residues" evidence="1">
    <location>
        <begin position="189"/>
        <end position="201"/>
    </location>
</feature>
<feature type="region of interest" description="Disordered" evidence="1">
    <location>
        <begin position="104"/>
        <end position="150"/>
    </location>
</feature>
<dbReference type="KEGG" id="bbes:BESB_038040"/>
<comment type="caution">
    <text evidence="2">The sequence shown here is derived from an EMBL/GenBank/DDBJ whole genome shotgun (WGS) entry which is preliminary data.</text>
</comment>
<dbReference type="Proteomes" id="UP000224006">
    <property type="component" value="Chromosome II"/>
</dbReference>
<dbReference type="VEuPathDB" id="ToxoDB:BESB_038040"/>
<gene>
    <name evidence="2" type="ORF">BESB_038040</name>
</gene>
<feature type="compositionally biased region" description="Low complexity" evidence="1">
    <location>
        <begin position="2638"/>
        <end position="2651"/>
    </location>
</feature>
<feature type="region of interest" description="Disordered" evidence="1">
    <location>
        <begin position="176"/>
        <end position="205"/>
    </location>
</feature>
<evidence type="ECO:0000256" key="1">
    <source>
        <dbReference type="SAM" id="MobiDB-lite"/>
    </source>
</evidence>
<dbReference type="EMBL" id="NWUJ01000002">
    <property type="protein sequence ID" value="PFH37346.1"/>
    <property type="molecule type" value="Genomic_DNA"/>
</dbReference>
<evidence type="ECO:0000313" key="3">
    <source>
        <dbReference type="Proteomes" id="UP000224006"/>
    </source>
</evidence>
<feature type="region of interest" description="Disordered" evidence="1">
    <location>
        <begin position="540"/>
        <end position="590"/>
    </location>
</feature>
<feature type="region of interest" description="Disordered" evidence="1">
    <location>
        <begin position="2212"/>
        <end position="2233"/>
    </location>
</feature>
<feature type="region of interest" description="Disordered" evidence="1">
    <location>
        <begin position="1773"/>
        <end position="1815"/>
    </location>
</feature>
<organism evidence="2 3">
    <name type="scientific">Besnoitia besnoiti</name>
    <name type="common">Apicomplexan protozoan</name>
    <dbReference type="NCBI Taxonomy" id="94643"/>
    <lineage>
        <taxon>Eukaryota</taxon>
        <taxon>Sar</taxon>
        <taxon>Alveolata</taxon>
        <taxon>Apicomplexa</taxon>
        <taxon>Conoidasida</taxon>
        <taxon>Coccidia</taxon>
        <taxon>Eucoccidiorida</taxon>
        <taxon>Eimeriorina</taxon>
        <taxon>Sarcocystidae</taxon>
        <taxon>Besnoitia</taxon>
    </lineage>
</organism>
<feature type="compositionally biased region" description="Low complexity" evidence="1">
    <location>
        <begin position="1"/>
        <end position="13"/>
    </location>
</feature>
<feature type="compositionally biased region" description="Basic and acidic residues" evidence="1">
    <location>
        <begin position="2212"/>
        <end position="2223"/>
    </location>
</feature>
<feature type="compositionally biased region" description="Basic and acidic residues" evidence="1">
    <location>
        <begin position="2774"/>
        <end position="2790"/>
    </location>
</feature>
<feature type="region of interest" description="Disordered" evidence="1">
    <location>
        <begin position="1447"/>
        <end position="1476"/>
    </location>
</feature>
<feature type="region of interest" description="Disordered" evidence="1">
    <location>
        <begin position="646"/>
        <end position="681"/>
    </location>
</feature>
<accession>A0A2A9MMK8</accession>
<feature type="compositionally biased region" description="Pro residues" evidence="1">
    <location>
        <begin position="439"/>
        <end position="450"/>
    </location>
</feature>
<feature type="region of interest" description="Disordered" evidence="1">
    <location>
        <begin position="1563"/>
        <end position="1583"/>
    </location>
</feature>
<feature type="region of interest" description="Disordered" evidence="1">
    <location>
        <begin position="1304"/>
        <end position="1325"/>
    </location>
</feature>
<sequence>MAPPLVSSLLPESSPRHEAEEAAAAREVTGSEVCGFAAGSEASCPVYGAHCGAPSPGEGEEVNRLAALIRSVESGRPSAYRRAVRGLAAKLRLYEATRRGCRCTRAPTTGASKGPFSRASVSPERRDFEGESDAQGGARREAQGAGERGDVCPATGASCENDADAANAALHRHAGRVRAGDAGGSGEGPRGDRQPPPRRDAVSGCDSPVCASRTWLHHALAAALARLVQRGVETNGLAATAATAEVARDDEVALGAREEEENQDALLQGLQLVKALCEMDSQYLPAFHGLGMVAHLNRLLSRLLEASRRSQASRVNDVETLCSPPLFRTPHPALAPTVTEVLQTLLTLSPARDPARALVSPSLLLCTAPSGAIGANRMWAQGAANVQAYPTPTGGCAGASGAGGASSAVSDASAFAEAPRLAAAAFPASRAPAHRDSHPPLPSDGAPPPAASQGPSPCALPSTGSSAAPSRAGLAEARGLGARAEWGAARPDEFLAGNGSRSAERGGDAGTAGQVSLCVAARPAPRSVVPAIVHDPRILACRPEDSRRTSGSSTPRGETRDSSPRAPRRALRALSSPSAAATPSSAASSCPVSPLFLKVPDSSFTLCAVPAPASPATYGERGDRALEQEGGALPASESRGYLRLEQPSAGVSPRTSALPASAEPSASPLSPRRARAASPAAARGAVLGAEGGLGRRGEATAGLDAAADSLRKPRGVGGRRACDERGERGRAARDWRGSQTRCAGEEASETRGVHASDVELLQSLCEAFSAPSLPSADAIRLATCLPVDVLPDLHPVARLAVSRSLWRQHERLAASPWSPSSFSSSPASSLFSFRALAPSQLKRRKQALALAPPACLLQALGQALANAGDALEETGGGGVGFASVSLFRQASGEGPQTSWLHLGSVRRRNGHEKECIPSLLRAANATLENLREVLSVASCASPRGGGLPLAGQPVVPFSAASVSPRTSASSPLRCGCCADFPCRALLASLVTRAFASALTEPEALPQIRRLLALCLQVHRLFLKRLPAEEPRPSSRLAAGDAAPAEASESPAEERPSLFAAEEAAHVGALLRRAAERYFPQERDRFAPVAEAATATTVSRRKIAGEMKLLLERVPAVGGSGEGPEDPTRVARGRTETFGDSGDEEGTLQVSTASALTPEQDTFLDIFWLALASIPAPLRLTWLAESRLLPHLLFFLLRSNVLFARSRLVPLLLQPLFTACCARSARLDAESRGDGLREAFPSSPASAAEALCAAGCQAPAGDTKCAFSSGKAFFHASLMIDALLALWLQLGGGGPPAWTCAPQLARAEAPRREEDSQQPDGGRPAHAETLDKAFIGGRLPQESVDAPRASFSEAFAEAVVACFQARHQSFENVRALLPFISSCTFTSWRDSENASGGQRAARVPSPKRAPAACGASPPPGVSQDTAPAAAGAALFPLYLFLLGNPRGPRRPQSPHADASGFGAEEEEEEDAEGRRDAADAHERLRVLLHALVNAVFHSALQALARLRGTCAAPSLPVSVSLLALLALLTCPNSRVAAVFFSRVSEMLLDFPPFSPSGARRLSPLANATSPAADGPSPRPSSPAAPSFVSSPSAFAPALASLLLSPDFIYELCVSGPPAARAFLKSRVVPFLLRVGGFFGSHDDISTRSAFCSEALCALDFVDLWDPVLLPPLLALPEDACASSPSSSRPPRWPGSAEGGASVAVLARFSAAQLLRRLFSVQAAVRRDAGEALRLQAQGLASAAAALAASSPFFAFSPSCSPPARRAAAALAGAAAARERGRGGEAERKGRQRNGPRDARAPRAASRGEVGEPADPLGTAAAHWRTQGREEMQRLVVRDLVWRQAEIDVLVRALANPKLDAQTKLQSLQALSVYLASCPSEGARFLASPDFFTGVGAGETSGAAASAAAARDASPGPNERDGARLAGTLQGLRGASSLATTRAALRRLSLGSRAPDAAGAQATSVISSVQLLPSLLSMFFALCVEAVSAVGGTSSIVLELLAEALRLFGVFLLVLPTRGRVSLQLHAHLESELVASGILGALALSPAAAASAAVCFHSMQLAGLLLFSPFHTFLFASRLSPLEPGLAPLLAEPPASRLRGAAAPLEPRPATPGEARVSSWAFPGASARLAARAPPARAATAQGEGRALRLLVPCWVTKTYLFPLPLKQVQLRSASLCFWDARPQNVAFELAADAWAHVGSLLASGALAPAPHVSRELPEETHGRGEIQGGGESRERVDDACDAAAWGVVRAGDGSSGRDGSKDVCSPRRQSRREAFPIFFVDLVAQALAGCAPREGDRETPGGCADERDDGMSPADSALAPWAMPALLMSLAETQGLALSRSRQVALAREAPFLSLRLPDSVRELSALAEGDGGDSFVSAASAAAAGALPSGSSWRATPLPVVGLARSNLLLTPRVAQLLLEPDSRYFSLLLQLVRQPPPLRTARSLLRGLSAEEAERSDDDGFARVWRNEAEEEIAGVSHPADVPFLEAVKAADLLLRVLSEEALAAGGATCCKGDRARRLALERGGKGTSTERDAARRRLKSERLANWSTGSAPWDGENLPPSLRLALASLADAAAQRILPFVADQASQLAEVLEEKDRRAAALASPLADRERTDRDARLNGASESPLPGDGNLQGEACAPASQPPSWSSPETCRRASAASCVRELDLLLACIEFLLRLLPLVMRQSVQWCDVGLLPAAADGHLSGPLGSCFCCCVRTVDVPRLFADLFRISGDLSTLRRRAFDLAECLLLPLKARQPSEILGSAHATQRARKRQAETRGRAARDAREDSGDSGLGGQWEPQSREYLERELLFHLQTAETSERASDLEETLAGAPLSASPSARFSASLRVVSLQGKRPVSQALRLATAVILPLPRGEGRPGALVASRRAALSAWAHAASYWMADSAPEVREAAWRLLADLCSFTSLAQDEDEAPSATSILASKGASPRSESLATSQASSARLASLPPDAWQSLLVASAEAVQRVVGECPQDPAANPPRVPSGATVFVEPEETAGLEPKAVAGAADEACTRGTALPAGFCALCPESLAESVAAALFLSTAVELLGSYFEFEKQHAARTSVSAETFSTTGKHRSFTEEDGAGGRHALGLIHPPAVTESDQEMRGRGEREPLEPEEEADVVALEACLNAVHSWLCSPRFLCGVLPLFLPLDGGISYALSPSPRALFPRPAEAKLAGIRLFRLALSLSPAPVVSLLAREPTDPRLWLRSPSTDAFTRGEGSRPAASLEGAAGLERRRWGLWEALVAAVRPDPGDMSDQEAAEGALRNAGSGSLKGHEACAAGSRSVAAGLEALESILEAGAKDRDSFQLICAESPLLLHARMLVEGVLRRGFSILTDHGNGACCCVAVERHERARRNGISCGATGRHRARPSAGGRPASSAYPLSRILHASAPGRCMLAARRARETTELLAQVGFLVELLLRLFRLLHPQALDSLPPAAAAVFERRCADRVPVPRPAVPLEPWAVGGRQGPVSRREAAGVAQEVAWRELWSADALWLFILYCIQVGTVAGESRDDVSTRKSAL</sequence>